<dbReference type="EMBL" id="MCFL01000014">
    <property type="protein sequence ID" value="ORZ37002.1"/>
    <property type="molecule type" value="Genomic_DNA"/>
</dbReference>
<dbReference type="Proteomes" id="UP000193411">
    <property type="component" value="Unassembled WGS sequence"/>
</dbReference>
<dbReference type="GO" id="GO:0005886">
    <property type="term" value="C:plasma membrane"/>
    <property type="evidence" value="ECO:0007669"/>
    <property type="project" value="UniProtKB-SubCell"/>
</dbReference>
<dbReference type="PANTHER" id="PTHR33281">
    <property type="entry name" value="UPF0187 PROTEIN YNEE"/>
    <property type="match status" value="1"/>
</dbReference>
<gene>
    <name evidence="10" type="ORF">BCR44DRAFT_1431260</name>
</gene>
<feature type="region of interest" description="Disordered" evidence="8">
    <location>
        <begin position="448"/>
        <end position="484"/>
    </location>
</feature>
<evidence type="ECO:0000256" key="7">
    <source>
        <dbReference type="ARBA" id="ARBA00023136"/>
    </source>
</evidence>
<protein>
    <submittedName>
        <fullName evidence="10">Bestrophin, RFP-TM, chloride channel-domain-containing protein</fullName>
    </submittedName>
</protein>
<dbReference type="PANTHER" id="PTHR33281:SF19">
    <property type="entry name" value="VOLTAGE-DEPENDENT ANION CHANNEL-FORMING PROTEIN YNEE"/>
    <property type="match status" value="1"/>
</dbReference>
<keyword evidence="11" id="KW-1185">Reference proteome</keyword>
<evidence type="ECO:0000256" key="6">
    <source>
        <dbReference type="ARBA" id="ARBA00023065"/>
    </source>
</evidence>
<evidence type="ECO:0000256" key="1">
    <source>
        <dbReference type="ARBA" id="ARBA00004651"/>
    </source>
</evidence>
<keyword evidence="6" id="KW-0406">Ion transport</keyword>
<feature type="region of interest" description="Disordered" evidence="8">
    <location>
        <begin position="184"/>
        <end position="207"/>
    </location>
</feature>
<organism evidence="10 11">
    <name type="scientific">Catenaria anguillulae PL171</name>
    <dbReference type="NCBI Taxonomy" id="765915"/>
    <lineage>
        <taxon>Eukaryota</taxon>
        <taxon>Fungi</taxon>
        <taxon>Fungi incertae sedis</taxon>
        <taxon>Blastocladiomycota</taxon>
        <taxon>Blastocladiomycetes</taxon>
        <taxon>Blastocladiales</taxon>
        <taxon>Catenariaceae</taxon>
        <taxon>Catenaria</taxon>
    </lineage>
</organism>
<keyword evidence="7 9" id="KW-0472">Membrane</keyword>
<keyword evidence="5 9" id="KW-1133">Transmembrane helix</keyword>
<comment type="subcellular location">
    <subcellularLocation>
        <location evidence="1">Cell membrane</location>
        <topology evidence="1">Multi-pass membrane protein</topology>
    </subcellularLocation>
</comment>
<feature type="transmembrane region" description="Helical" evidence="9">
    <location>
        <begin position="317"/>
        <end position="350"/>
    </location>
</feature>
<dbReference type="AlphaFoldDB" id="A0A1Y2HV48"/>
<evidence type="ECO:0000256" key="5">
    <source>
        <dbReference type="ARBA" id="ARBA00022989"/>
    </source>
</evidence>
<dbReference type="OrthoDB" id="1368at2759"/>
<evidence type="ECO:0000256" key="8">
    <source>
        <dbReference type="SAM" id="MobiDB-lite"/>
    </source>
</evidence>
<keyword evidence="4 9" id="KW-0812">Transmembrane</keyword>
<dbReference type="InterPro" id="IPR044669">
    <property type="entry name" value="YneE/VCCN1/2-like"/>
</dbReference>
<sequence length="484" mass="52704">MPSLSTTLGRRGSASAAPLTHKHVTTKVRNETQVFGWPGALHYHGSVIPNVAVPVLFFTLWATFVYLLGHFAFGAVAKVSIPPTFITIISLVLSLLLVFRTNTAYERYNEGRKLFGTLIVNARNLIRLIWVSIEEKDVRDTREKVAALQLVLAYFDSKGVWRHELVSLIPRKKRDEMANRSHTHLPMLSPTAGGEGTGAARPTSPISRLRVRTHTSGGDARSALSTEHLAVPVEDEHEMAAAAAQEDECDRSNIPMDISHLLAAYVITQRKRERVDIPQFGVLTTTISNLVDTVTNLERILTSPIPIAYTVHLKQALYIYLLILPFQIIQQFFALTILIVFLAAFTLLGVESIGQEIENPFGYDLNDLPIDKFVHDMREEIAAVMSSDPIDLAAWDLNVTLPAVAPAASDSDMSATMAAGGASGSASARKALFHRSGASAYDRLMSSQENVHGSGSASSGSSPAGSTRGVMRKIMGTLDRNGGH</sequence>
<feature type="compositionally biased region" description="Low complexity" evidence="8">
    <location>
        <begin position="453"/>
        <end position="466"/>
    </location>
</feature>
<keyword evidence="2" id="KW-0813">Transport</keyword>
<evidence type="ECO:0000313" key="10">
    <source>
        <dbReference type="EMBL" id="ORZ37002.1"/>
    </source>
</evidence>
<comment type="caution">
    <text evidence="10">The sequence shown here is derived from an EMBL/GenBank/DDBJ whole genome shotgun (WGS) entry which is preliminary data.</text>
</comment>
<name>A0A1Y2HV48_9FUNG</name>
<accession>A0A1Y2HV48</accession>
<dbReference type="STRING" id="765915.A0A1Y2HV48"/>
<feature type="transmembrane region" description="Helical" evidence="9">
    <location>
        <begin position="79"/>
        <end position="99"/>
    </location>
</feature>
<evidence type="ECO:0000256" key="4">
    <source>
        <dbReference type="ARBA" id="ARBA00022692"/>
    </source>
</evidence>
<dbReference type="GO" id="GO:0005254">
    <property type="term" value="F:chloride channel activity"/>
    <property type="evidence" value="ECO:0007669"/>
    <property type="project" value="InterPro"/>
</dbReference>
<keyword evidence="3" id="KW-1003">Cell membrane</keyword>
<evidence type="ECO:0000313" key="11">
    <source>
        <dbReference type="Proteomes" id="UP000193411"/>
    </source>
</evidence>
<evidence type="ECO:0000256" key="3">
    <source>
        <dbReference type="ARBA" id="ARBA00022475"/>
    </source>
</evidence>
<dbReference type="Pfam" id="PF25539">
    <property type="entry name" value="Bestrophin_2"/>
    <property type="match status" value="2"/>
</dbReference>
<reference evidence="10 11" key="1">
    <citation type="submission" date="2016-07" db="EMBL/GenBank/DDBJ databases">
        <title>Pervasive Adenine N6-methylation of Active Genes in Fungi.</title>
        <authorList>
            <consortium name="DOE Joint Genome Institute"/>
            <person name="Mondo S.J."/>
            <person name="Dannebaum R.O."/>
            <person name="Kuo R.C."/>
            <person name="Labutti K."/>
            <person name="Haridas S."/>
            <person name="Kuo A."/>
            <person name="Salamov A."/>
            <person name="Ahrendt S.R."/>
            <person name="Lipzen A."/>
            <person name="Sullivan W."/>
            <person name="Andreopoulos W.B."/>
            <person name="Clum A."/>
            <person name="Lindquist E."/>
            <person name="Daum C."/>
            <person name="Ramamoorthy G.K."/>
            <person name="Gryganskyi A."/>
            <person name="Culley D."/>
            <person name="Magnuson J.K."/>
            <person name="James T.Y."/>
            <person name="O'Malley M.A."/>
            <person name="Stajich J.E."/>
            <person name="Spatafora J.W."/>
            <person name="Visel A."/>
            <person name="Grigoriev I.V."/>
        </authorList>
    </citation>
    <scope>NUCLEOTIDE SEQUENCE [LARGE SCALE GENOMIC DNA]</scope>
    <source>
        <strain evidence="10 11">PL171</strain>
    </source>
</reference>
<proteinExistence type="predicted"/>
<feature type="transmembrane region" description="Helical" evidence="9">
    <location>
        <begin position="51"/>
        <end position="73"/>
    </location>
</feature>
<evidence type="ECO:0000256" key="2">
    <source>
        <dbReference type="ARBA" id="ARBA00022448"/>
    </source>
</evidence>
<evidence type="ECO:0000256" key="9">
    <source>
        <dbReference type="SAM" id="Phobius"/>
    </source>
</evidence>